<dbReference type="eggNOG" id="COG0237">
    <property type="taxonomic scope" value="Bacteria"/>
</dbReference>
<comment type="subcellular location">
    <subcellularLocation>
        <location evidence="3">Cytoplasm</location>
    </subcellularLocation>
</comment>
<organism evidence="5 6">
    <name type="scientific">Slackia exigua (strain ATCC 700122 / DSM 15923 / CIP 105133 / JCM 11022 / KCTC 5966 / S-7)</name>
    <dbReference type="NCBI Taxonomy" id="649764"/>
    <lineage>
        <taxon>Bacteria</taxon>
        <taxon>Bacillati</taxon>
        <taxon>Actinomycetota</taxon>
        <taxon>Coriobacteriia</taxon>
        <taxon>Eggerthellales</taxon>
        <taxon>Eggerthellaceae</taxon>
        <taxon>Slackia</taxon>
    </lineage>
</organism>
<dbReference type="STRING" id="649764.HMPREF0762_00882"/>
<keyword evidence="1 3" id="KW-0547">Nucleotide-binding</keyword>
<sequence length="214" mass="22600">MSGRAPIVIVAGGIGSGKSLVARLMSDYGAAVIDLDAIGRDVLRDPDVASALAHAFGPDVVDSDGRVDAAALARAAFSTPEGTETLNGITHPAIIEAARARSEALALTHPLVAVEVSAGEATHERYPWSDAVVAVVAPLETRIARVVARGRQREEDARARASRQPDEATLRAWADYAIVNDGRIEDVEKQVRRLVDVLTGFPPGARRASPSDVR</sequence>
<dbReference type="RefSeq" id="WP_006362137.1">
    <property type="nucleotide sequence ID" value="NZ_GG700630.1"/>
</dbReference>
<comment type="pathway">
    <text evidence="3">Cofactor biosynthesis; coenzyme A biosynthesis; CoA from (R)-pantothenate: step 5/5.</text>
</comment>
<comment type="similarity">
    <text evidence="3">Belongs to the CoaE family.</text>
</comment>
<dbReference type="UniPathway" id="UPA00241">
    <property type="reaction ID" value="UER00356"/>
</dbReference>
<dbReference type="Gene3D" id="3.40.50.300">
    <property type="entry name" value="P-loop containing nucleotide triphosphate hydrolases"/>
    <property type="match status" value="1"/>
</dbReference>
<keyword evidence="3 5" id="KW-0808">Transferase</keyword>
<dbReference type="AlphaFoldDB" id="D0WGD1"/>
<dbReference type="NCBIfam" id="TIGR00152">
    <property type="entry name" value="dephospho-CoA kinase"/>
    <property type="match status" value="1"/>
</dbReference>
<evidence type="ECO:0000256" key="3">
    <source>
        <dbReference type="HAMAP-Rule" id="MF_00376"/>
    </source>
</evidence>
<dbReference type="HAMAP" id="MF_00376">
    <property type="entry name" value="Dephospho_CoA_kinase"/>
    <property type="match status" value="1"/>
</dbReference>
<dbReference type="PANTHER" id="PTHR10695">
    <property type="entry name" value="DEPHOSPHO-COA KINASE-RELATED"/>
    <property type="match status" value="1"/>
</dbReference>
<dbReference type="EC" id="2.7.1.24" evidence="3 4"/>
<evidence type="ECO:0000313" key="6">
    <source>
        <dbReference type="Proteomes" id="UP000006001"/>
    </source>
</evidence>
<dbReference type="GO" id="GO:0005737">
    <property type="term" value="C:cytoplasm"/>
    <property type="evidence" value="ECO:0007669"/>
    <property type="project" value="UniProtKB-SubCell"/>
</dbReference>
<keyword evidence="3 5" id="KW-0418">Kinase</keyword>
<protein>
    <recommendedName>
        <fullName evidence="3 4">Dephospho-CoA kinase</fullName>
        <ecNumber evidence="3 4">2.7.1.24</ecNumber>
    </recommendedName>
    <alternativeName>
        <fullName evidence="3">Dephosphocoenzyme A kinase</fullName>
    </alternativeName>
</protein>
<evidence type="ECO:0000256" key="2">
    <source>
        <dbReference type="ARBA" id="ARBA00022840"/>
    </source>
</evidence>
<dbReference type="HOGENOM" id="CLU_057180_1_1_11"/>
<dbReference type="OrthoDB" id="9812943at2"/>
<accession>D0WGD1</accession>
<dbReference type="GeneID" id="85007452"/>
<feature type="binding site" evidence="3">
    <location>
        <begin position="15"/>
        <end position="20"/>
    </location>
    <ligand>
        <name>ATP</name>
        <dbReference type="ChEBI" id="CHEBI:30616"/>
    </ligand>
</feature>
<dbReference type="Pfam" id="PF01121">
    <property type="entry name" value="CoaE"/>
    <property type="match status" value="1"/>
</dbReference>
<dbReference type="InterPro" id="IPR027417">
    <property type="entry name" value="P-loop_NTPase"/>
</dbReference>
<dbReference type="GO" id="GO:0015937">
    <property type="term" value="P:coenzyme A biosynthetic process"/>
    <property type="evidence" value="ECO:0007669"/>
    <property type="project" value="UniProtKB-UniRule"/>
</dbReference>
<proteinExistence type="inferred from homology"/>
<comment type="caution">
    <text evidence="5">The sequence shown here is derived from an EMBL/GenBank/DDBJ whole genome shotgun (WGS) entry which is preliminary data.</text>
</comment>
<keyword evidence="3" id="KW-0963">Cytoplasm</keyword>
<dbReference type="Proteomes" id="UP000006001">
    <property type="component" value="Unassembled WGS sequence"/>
</dbReference>
<dbReference type="GO" id="GO:0004140">
    <property type="term" value="F:dephospho-CoA kinase activity"/>
    <property type="evidence" value="ECO:0007669"/>
    <property type="project" value="UniProtKB-UniRule"/>
</dbReference>
<evidence type="ECO:0000313" key="5">
    <source>
        <dbReference type="EMBL" id="EEZ61544.1"/>
    </source>
</evidence>
<reference evidence="5" key="1">
    <citation type="submission" date="2009-10" db="EMBL/GenBank/DDBJ databases">
        <authorList>
            <person name="Weinstock G."/>
            <person name="Sodergren E."/>
            <person name="Clifton S."/>
            <person name="Fulton L."/>
            <person name="Fulton B."/>
            <person name="Courtney L."/>
            <person name="Fronick C."/>
            <person name="Harrison M."/>
            <person name="Strong C."/>
            <person name="Farmer C."/>
            <person name="Delahaunty K."/>
            <person name="Markovic C."/>
            <person name="Hall O."/>
            <person name="Minx P."/>
            <person name="Tomlinson C."/>
            <person name="Mitreva M."/>
            <person name="Nelson J."/>
            <person name="Hou S."/>
            <person name="Wollam A."/>
            <person name="Pepin K.H."/>
            <person name="Johnson M."/>
            <person name="Bhonagiri V."/>
            <person name="Nash W.E."/>
            <person name="Warren W."/>
            <person name="Chinwalla A."/>
            <person name="Mardis E.R."/>
            <person name="Wilson R.K."/>
        </authorList>
    </citation>
    <scope>NUCLEOTIDE SEQUENCE [LARGE SCALE GENOMIC DNA]</scope>
    <source>
        <strain evidence="5">ATCC 700122</strain>
    </source>
</reference>
<dbReference type="EMBL" id="ACUX02000006">
    <property type="protein sequence ID" value="EEZ61544.1"/>
    <property type="molecule type" value="Genomic_DNA"/>
</dbReference>
<dbReference type="SUPFAM" id="SSF52540">
    <property type="entry name" value="P-loop containing nucleoside triphosphate hydrolases"/>
    <property type="match status" value="1"/>
</dbReference>
<comment type="catalytic activity">
    <reaction evidence="3">
        <text>3'-dephospho-CoA + ATP = ADP + CoA + H(+)</text>
        <dbReference type="Rhea" id="RHEA:18245"/>
        <dbReference type="ChEBI" id="CHEBI:15378"/>
        <dbReference type="ChEBI" id="CHEBI:30616"/>
        <dbReference type="ChEBI" id="CHEBI:57287"/>
        <dbReference type="ChEBI" id="CHEBI:57328"/>
        <dbReference type="ChEBI" id="CHEBI:456216"/>
        <dbReference type="EC" id="2.7.1.24"/>
    </reaction>
</comment>
<dbReference type="PANTHER" id="PTHR10695:SF46">
    <property type="entry name" value="BIFUNCTIONAL COENZYME A SYNTHASE-RELATED"/>
    <property type="match status" value="1"/>
</dbReference>
<name>D0WGD1_SLAES</name>
<comment type="function">
    <text evidence="3">Catalyzes the phosphorylation of the 3'-hydroxyl group of dephosphocoenzyme A to form coenzyme A.</text>
</comment>
<dbReference type="CDD" id="cd02022">
    <property type="entry name" value="DPCK"/>
    <property type="match status" value="1"/>
</dbReference>
<dbReference type="InterPro" id="IPR001977">
    <property type="entry name" value="Depp_CoAkinase"/>
</dbReference>
<dbReference type="GO" id="GO:0005524">
    <property type="term" value="F:ATP binding"/>
    <property type="evidence" value="ECO:0007669"/>
    <property type="project" value="UniProtKB-UniRule"/>
</dbReference>
<keyword evidence="3" id="KW-0173">Coenzyme A biosynthesis</keyword>
<gene>
    <name evidence="3 5" type="primary">coaE</name>
    <name evidence="5" type="ORF">HMPREF0762_00882</name>
</gene>
<keyword evidence="2 3" id="KW-0067">ATP-binding</keyword>
<keyword evidence="6" id="KW-1185">Reference proteome</keyword>
<dbReference type="PROSITE" id="PS51219">
    <property type="entry name" value="DPCK"/>
    <property type="match status" value="1"/>
</dbReference>
<evidence type="ECO:0000256" key="1">
    <source>
        <dbReference type="ARBA" id="ARBA00022741"/>
    </source>
</evidence>
<evidence type="ECO:0000256" key="4">
    <source>
        <dbReference type="NCBIfam" id="TIGR00152"/>
    </source>
</evidence>